<name>A0ABY4AZ60_9MICO</name>
<keyword evidence="2" id="KW-0472">Membrane</keyword>
<evidence type="ECO:0000256" key="1">
    <source>
        <dbReference type="SAM" id="MobiDB-lite"/>
    </source>
</evidence>
<keyword evidence="5" id="KW-1185">Reference proteome</keyword>
<reference evidence="4 5" key="1">
    <citation type="submission" date="2022-03" db="EMBL/GenBank/DDBJ databases">
        <title>Agromyces sp. isolated from the gut of P. brevitarsis seulensis larvae.</title>
        <authorList>
            <person name="Won M."/>
            <person name="Kwon S.-W."/>
        </authorList>
    </citation>
    <scope>NUCLEOTIDE SEQUENCE [LARGE SCALE GENOMIC DNA]</scope>
    <source>
        <strain evidence="4 5">KACC 16215</strain>
    </source>
</reference>
<dbReference type="Pfam" id="PF10708">
    <property type="entry name" value="DUF2510"/>
    <property type="match status" value="1"/>
</dbReference>
<protein>
    <submittedName>
        <fullName evidence="4">DUF2510 domain-containing protein</fullName>
    </submittedName>
</protein>
<dbReference type="InterPro" id="IPR018929">
    <property type="entry name" value="DUF2510"/>
</dbReference>
<dbReference type="Proteomes" id="UP000831304">
    <property type="component" value="Chromosome"/>
</dbReference>
<feature type="transmembrane region" description="Helical" evidence="2">
    <location>
        <begin position="158"/>
        <end position="179"/>
    </location>
</feature>
<dbReference type="EMBL" id="CP094533">
    <property type="protein sequence ID" value="UOE27712.1"/>
    <property type="molecule type" value="Genomic_DNA"/>
</dbReference>
<organism evidence="4 5">
    <name type="scientific">Agromyces soli</name>
    <dbReference type="NCBI Taxonomy" id="659012"/>
    <lineage>
        <taxon>Bacteria</taxon>
        <taxon>Bacillati</taxon>
        <taxon>Actinomycetota</taxon>
        <taxon>Actinomycetes</taxon>
        <taxon>Micrococcales</taxon>
        <taxon>Microbacteriaceae</taxon>
        <taxon>Agromyces</taxon>
    </lineage>
</organism>
<evidence type="ECO:0000256" key="2">
    <source>
        <dbReference type="SAM" id="Phobius"/>
    </source>
</evidence>
<keyword evidence="2" id="KW-1133">Transmembrane helix</keyword>
<feature type="region of interest" description="Disordered" evidence="1">
    <location>
        <begin position="30"/>
        <end position="116"/>
    </location>
</feature>
<feature type="compositionally biased region" description="Low complexity" evidence="1">
    <location>
        <begin position="72"/>
        <end position="81"/>
    </location>
</feature>
<feature type="domain" description="DUF2510" evidence="3">
    <location>
        <begin position="9"/>
        <end position="40"/>
    </location>
</feature>
<dbReference type="SUPFAM" id="SSF81995">
    <property type="entry name" value="beta-sandwich domain of Sec23/24"/>
    <property type="match status" value="1"/>
</dbReference>
<keyword evidence="2" id="KW-0812">Transmembrane</keyword>
<sequence length="391" mass="40774">MTDPNTAPAGWYDDGSGRLRYWDGASWTEHFAPLPEPEPAAAPAAEPVAEPAPEASAATTEVIAPQPDESTAPEPAAVPPVEGNPAFPAAQPAYGQQAYGAQQTHEAQQPYGAQQAYGQQPYGAQPAYGQQAYGQQPYGAQPAPYGSYTPVAPKKTNVLGLVALGVAVLGVIGVCIPFVTLIGFVLLVIAFILSIVSFFMSGQQKWPGFVALGLSVLGGIIAGVVLLVSIFVGLANSDPYVSDPSDSWPEASEEELVPSDPPADASGFGETFVYDDGVELTVSAPAPYTPTELAAGATYPDNVYFTVTLKNTSDAAVDVFAFGELVSAGEYGSSIFDFDGPQGEISLPPTETLEPGATLTWIEAWSVADPSSLTYTISPGFDYDDAVFTTE</sequence>
<evidence type="ECO:0000259" key="3">
    <source>
        <dbReference type="Pfam" id="PF10708"/>
    </source>
</evidence>
<proteinExistence type="predicted"/>
<evidence type="ECO:0000313" key="5">
    <source>
        <dbReference type="Proteomes" id="UP000831304"/>
    </source>
</evidence>
<feature type="transmembrane region" description="Helical" evidence="2">
    <location>
        <begin position="209"/>
        <end position="235"/>
    </location>
</feature>
<feature type="transmembrane region" description="Helical" evidence="2">
    <location>
        <begin position="185"/>
        <end position="202"/>
    </location>
</feature>
<feature type="compositionally biased region" description="Low complexity" evidence="1">
    <location>
        <begin position="88"/>
        <end position="116"/>
    </location>
</feature>
<feature type="compositionally biased region" description="Low complexity" evidence="1">
    <location>
        <begin position="41"/>
        <end position="58"/>
    </location>
</feature>
<gene>
    <name evidence="4" type="ORF">MTP13_08020</name>
</gene>
<accession>A0ABY4AZ60</accession>
<dbReference type="RefSeq" id="WP_243570536.1">
    <property type="nucleotide sequence ID" value="NZ_BAAARD010000001.1"/>
</dbReference>
<evidence type="ECO:0000313" key="4">
    <source>
        <dbReference type="EMBL" id="UOE27712.1"/>
    </source>
</evidence>